<feature type="transmembrane region" description="Helical" evidence="6">
    <location>
        <begin position="175"/>
        <end position="192"/>
    </location>
</feature>
<dbReference type="Pfam" id="PF13000">
    <property type="entry name" value="Acatn"/>
    <property type="match status" value="1"/>
</dbReference>
<feature type="region of interest" description="Disordered" evidence="5">
    <location>
        <begin position="1"/>
        <end position="52"/>
    </location>
</feature>
<dbReference type="InterPro" id="IPR004752">
    <property type="entry name" value="AmpG_permease/AT-1"/>
</dbReference>
<keyword evidence="8" id="KW-1185">Reference proteome</keyword>
<protein>
    <recommendedName>
        <fullName evidence="9">Major facilitator superfamily associated domain-containing protein</fullName>
    </recommendedName>
</protein>
<evidence type="ECO:0000313" key="7">
    <source>
        <dbReference type="EMBL" id="CCM01313.1"/>
    </source>
</evidence>
<evidence type="ECO:0000256" key="5">
    <source>
        <dbReference type="SAM" id="MobiDB-lite"/>
    </source>
</evidence>
<evidence type="ECO:0000256" key="4">
    <source>
        <dbReference type="ARBA" id="ARBA00023136"/>
    </source>
</evidence>
<dbReference type="Gene3D" id="1.20.1250.20">
    <property type="entry name" value="MFS general substrate transporter like domains"/>
    <property type="match status" value="1"/>
</dbReference>
<dbReference type="InParanoid" id="J4G577"/>
<dbReference type="STRING" id="599839.J4G577"/>
<evidence type="ECO:0000256" key="6">
    <source>
        <dbReference type="SAM" id="Phobius"/>
    </source>
</evidence>
<dbReference type="RefSeq" id="XP_012180596.1">
    <property type="nucleotide sequence ID" value="XM_012325206.1"/>
</dbReference>
<name>J4G577_9APHY</name>
<feature type="transmembrane region" description="Helical" evidence="6">
    <location>
        <begin position="396"/>
        <end position="416"/>
    </location>
</feature>
<feature type="transmembrane region" description="Helical" evidence="6">
    <location>
        <begin position="422"/>
        <end position="440"/>
    </location>
</feature>
<dbReference type="SUPFAM" id="SSF103473">
    <property type="entry name" value="MFS general substrate transporter"/>
    <property type="match status" value="1"/>
</dbReference>
<dbReference type="FunFam" id="1.20.1250.20:FF:000289">
    <property type="entry name" value="Acetyl-coenzyme A transporter 1"/>
    <property type="match status" value="1"/>
</dbReference>
<dbReference type="GO" id="GO:0035348">
    <property type="term" value="P:acetyl-CoA transmembrane transport"/>
    <property type="evidence" value="ECO:0007669"/>
    <property type="project" value="InterPro"/>
</dbReference>
<organism evidence="7 8">
    <name type="scientific">Fibroporia radiculosa</name>
    <dbReference type="NCBI Taxonomy" id="599839"/>
    <lineage>
        <taxon>Eukaryota</taxon>
        <taxon>Fungi</taxon>
        <taxon>Dikarya</taxon>
        <taxon>Basidiomycota</taxon>
        <taxon>Agaricomycotina</taxon>
        <taxon>Agaricomycetes</taxon>
        <taxon>Polyporales</taxon>
        <taxon>Fibroporiaceae</taxon>
        <taxon>Fibroporia</taxon>
    </lineage>
</organism>
<evidence type="ECO:0000313" key="8">
    <source>
        <dbReference type="Proteomes" id="UP000006352"/>
    </source>
</evidence>
<accession>J4G577</accession>
<evidence type="ECO:0000256" key="1">
    <source>
        <dbReference type="ARBA" id="ARBA00004141"/>
    </source>
</evidence>
<dbReference type="PANTHER" id="PTHR12778">
    <property type="entry name" value="SOLUTE CARRIER FAMILY 33 ACETYL-COA TRANSPORTER -RELATED"/>
    <property type="match status" value="1"/>
</dbReference>
<dbReference type="GO" id="GO:0016020">
    <property type="term" value="C:membrane"/>
    <property type="evidence" value="ECO:0007669"/>
    <property type="project" value="UniProtKB-SubCell"/>
</dbReference>
<dbReference type="FunCoup" id="J4G577">
    <property type="interactions" value="91"/>
</dbReference>
<dbReference type="InterPro" id="IPR024371">
    <property type="entry name" value="AcetylCoA_trans_1-like"/>
</dbReference>
<proteinExistence type="predicted"/>
<keyword evidence="4 6" id="KW-0472">Membrane</keyword>
<feature type="transmembrane region" description="Helical" evidence="6">
    <location>
        <begin position="246"/>
        <end position="266"/>
    </location>
</feature>
<dbReference type="HOGENOM" id="CLU_020502_2_0_1"/>
<feature type="transmembrane region" description="Helical" evidence="6">
    <location>
        <begin position="278"/>
        <end position="300"/>
    </location>
</feature>
<keyword evidence="3 6" id="KW-1133">Transmembrane helix</keyword>
<reference evidence="7 8" key="1">
    <citation type="journal article" date="2012" name="Appl. Environ. Microbiol.">
        <title>Short-read sequencing for genomic analysis of the brown rot fungus Fibroporia radiculosa.</title>
        <authorList>
            <person name="Tang J.D."/>
            <person name="Perkins A.D."/>
            <person name="Sonstegard T.S."/>
            <person name="Schroeder S.G."/>
            <person name="Burgess S.C."/>
            <person name="Diehl S.V."/>
        </authorList>
    </citation>
    <scope>NUCLEOTIDE SEQUENCE [LARGE SCALE GENOMIC DNA]</scope>
    <source>
        <strain evidence="7 8">TFFH 294</strain>
    </source>
</reference>
<evidence type="ECO:0000256" key="2">
    <source>
        <dbReference type="ARBA" id="ARBA00022692"/>
    </source>
</evidence>
<keyword evidence="2 6" id="KW-0812">Transmembrane</keyword>
<dbReference type="GO" id="GO:0008521">
    <property type="term" value="F:acetyl-CoA transmembrane transporter activity"/>
    <property type="evidence" value="ECO:0007669"/>
    <property type="project" value="InterPro"/>
</dbReference>
<dbReference type="InterPro" id="IPR036259">
    <property type="entry name" value="MFS_trans_sf"/>
</dbReference>
<dbReference type="PANTHER" id="PTHR12778:SF9">
    <property type="entry name" value="ACETYL-COENZYME A TRANSPORTER 1"/>
    <property type="match status" value="1"/>
</dbReference>
<feature type="compositionally biased region" description="Polar residues" evidence="5">
    <location>
        <begin position="33"/>
        <end position="43"/>
    </location>
</feature>
<dbReference type="AlphaFoldDB" id="J4G577"/>
<feature type="transmembrane region" description="Helical" evidence="6">
    <location>
        <begin position="365"/>
        <end position="384"/>
    </location>
</feature>
<dbReference type="GeneID" id="24096224"/>
<feature type="transmembrane region" description="Helical" evidence="6">
    <location>
        <begin position="106"/>
        <end position="132"/>
    </location>
</feature>
<dbReference type="OrthoDB" id="6415790at2759"/>
<dbReference type="Proteomes" id="UP000006352">
    <property type="component" value="Unassembled WGS sequence"/>
</dbReference>
<gene>
    <name evidence="7" type="ORF">FIBRA_03362</name>
</gene>
<sequence>MPSPEQPRRRRGPPSKQATSEDEDMPPRALATSLESITIQPRTPKTPRSVHQRWNSVDVSAVDEVELSLLQEDERREAEAGLFDGDEEERDRTAVKRPMSTRDKKAIVLLIVLYLIQGFPLGLALGSLPFLLREHLSYSQLAIFSLSSYPYSLKLLWSPIVDSVYFRSVGRRKSWIIPMQLLVGTIMVALSFRADEMMNKPDEYIHVLTAAFTGLVLLSATQDIAVDGWALTLLSEENLPYASTSQTIGLNTGYLMSYTVFLAFNSEAFAAKWGVPRLTLGGYLLFCGVMSYAVTVWILFKKEDKETTDVDISIKSVYMTMWTICKLKHVQTLLIVHLFAKIAFQAHDAATSLKMVEKGLGREDLAMVVLIDFPFQIFSGWLAGRWSRGDKPLRPWIYAYWPRLALTAIAGLMVYYFPKPPIATWFFVLIVIQAVTSSFAA</sequence>
<feature type="transmembrane region" description="Helical" evidence="6">
    <location>
        <begin position="204"/>
        <end position="226"/>
    </location>
</feature>
<comment type="subcellular location">
    <subcellularLocation>
        <location evidence="1">Membrane</location>
        <topology evidence="1">Multi-pass membrane protein</topology>
    </subcellularLocation>
</comment>
<evidence type="ECO:0008006" key="9">
    <source>
        <dbReference type="Google" id="ProtNLM"/>
    </source>
</evidence>
<dbReference type="EMBL" id="HE797026">
    <property type="protein sequence ID" value="CCM01313.1"/>
    <property type="molecule type" value="Genomic_DNA"/>
</dbReference>
<evidence type="ECO:0000256" key="3">
    <source>
        <dbReference type="ARBA" id="ARBA00022989"/>
    </source>
</evidence>